<protein>
    <submittedName>
        <fullName evidence="2">Uncharacterized protein</fullName>
    </submittedName>
</protein>
<comment type="caution">
    <text evidence="2">The sequence shown here is derived from an EMBL/GenBank/DDBJ whole genome shotgun (WGS) entry which is preliminary data.</text>
</comment>
<evidence type="ECO:0000313" key="2">
    <source>
        <dbReference type="EMBL" id="MQA53827.1"/>
    </source>
</evidence>
<organism evidence="2 3">
    <name type="scientific">Pseudomonas piscis</name>
    <dbReference type="NCBI Taxonomy" id="2614538"/>
    <lineage>
        <taxon>Bacteria</taxon>
        <taxon>Pseudomonadati</taxon>
        <taxon>Pseudomonadota</taxon>
        <taxon>Gammaproteobacteria</taxon>
        <taxon>Pseudomonadales</taxon>
        <taxon>Pseudomonadaceae</taxon>
        <taxon>Pseudomonas</taxon>
    </lineage>
</organism>
<name>A0A7X1PL44_9PSED</name>
<evidence type="ECO:0000256" key="1">
    <source>
        <dbReference type="SAM" id="MobiDB-lite"/>
    </source>
</evidence>
<reference evidence="2 3" key="1">
    <citation type="submission" date="2019-10" db="EMBL/GenBank/DDBJ databases">
        <title>Pseudomonas dajingensis sp. nov., isolated from the profound head ulcers of farmed Murray cod (Maccullochella peelii peelii).</title>
        <authorList>
            <person name="Liu Y."/>
        </authorList>
    </citation>
    <scope>NUCLEOTIDE SEQUENCE [LARGE SCALE GENOMIC DNA]</scope>
    <source>
        <strain evidence="2 3">MC042</strain>
    </source>
</reference>
<sequence>MKIPRSATPLPSRAGAIPPREMPRTPWSSRLLSLLGCLCVEHQGSLLGCMPGAPVLYSRA</sequence>
<dbReference type="Proteomes" id="UP000486534">
    <property type="component" value="Unassembled WGS sequence"/>
</dbReference>
<accession>A0A7X1PL44</accession>
<proteinExistence type="predicted"/>
<evidence type="ECO:0000313" key="3">
    <source>
        <dbReference type="Proteomes" id="UP000486534"/>
    </source>
</evidence>
<dbReference type="RefSeq" id="WP_083456876.1">
    <property type="nucleotide sequence ID" value="NZ_AVOY01000207.1"/>
</dbReference>
<dbReference type="EMBL" id="WHUV01000002">
    <property type="protein sequence ID" value="MQA53827.1"/>
    <property type="molecule type" value="Genomic_DNA"/>
</dbReference>
<feature type="region of interest" description="Disordered" evidence="1">
    <location>
        <begin position="1"/>
        <end position="23"/>
    </location>
</feature>
<gene>
    <name evidence="2" type="ORF">GDH07_10940</name>
</gene>
<dbReference type="AlphaFoldDB" id="A0A7X1PL44"/>